<comment type="similarity">
    <text evidence="2">Belongs to the thymidylate synthase family.</text>
</comment>
<dbReference type="GO" id="GO:0005829">
    <property type="term" value="C:cytosol"/>
    <property type="evidence" value="ECO:0007669"/>
    <property type="project" value="TreeGrafter"/>
</dbReference>
<dbReference type="Gene3D" id="3.30.572.10">
    <property type="entry name" value="Thymidylate synthase/dCMP hydroxymethylase domain"/>
    <property type="match status" value="1"/>
</dbReference>
<dbReference type="EC" id="2.1.1.45" evidence="3"/>
<dbReference type="SUPFAM" id="SSF55831">
    <property type="entry name" value="Thymidylate synthase/dCMP hydroxymethylase"/>
    <property type="match status" value="1"/>
</dbReference>
<dbReference type="EMBL" id="MN739334">
    <property type="protein sequence ID" value="QHS98973.1"/>
    <property type="molecule type" value="Genomic_DNA"/>
</dbReference>
<dbReference type="GO" id="GO:0006575">
    <property type="term" value="P:modified amino acid metabolic process"/>
    <property type="evidence" value="ECO:0007669"/>
    <property type="project" value="UniProtKB-ARBA"/>
</dbReference>
<protein>
    <recommendedName>
        <fullName evidence="3">thymidylate synthase</fullName>
        <ecNumber evidence="3">2.1.1.45</ecNumber>
    </recommendedName>
</protein>
<name>A0A6C0C615_9ZZZZ</name>
<evidence type="ECO:0000256" key="3">
    <source>
        <dbReference type="ARBA" id="ARBA00011947"/>
    </source>
</evidence>
<dbReference type="PANTHER" id="PTHR11548:SF2">
    <property type="entry name" value="THYMIDYLATE SYNTHASE"/>
    <property type="match status" value="1"/>
</dbReference>
<keyword evidence="6" id="KW-0545">Nucleotide biosynthesis</keyword>
<evidence type="ECO:0000313" key="8">
    <source>
        <dbReference type="EMBL" id="QHS98973.1"/>
    </source>
</evidence>
<accession>A0A6C0C615</accession>
<dbReference type="CDD" id="cd00351">
    <property type="entry name" value="TS_Pyrimidine_HMase"/>
    <property type="match status" value="1"/>
</dbReference>
<keyword evidence="4" id="KW-0489">Methyltransferase</keyword>
<dbReference type="InterPro" id="IPR023451">
    <property type="entry name" value="Thymidate_synth/dCMP_Mease_dom"/>
</dbReference>
<comment type="pathway">
    <text evidence="1">Pyrimidine metabolism; dTTP biosynthesis.</text>
</comment>
<dbReference type="GO" id="GO:0032259">
    <property type="term" value="P:methylation"/>
    <property type="evidence" value="ECO:0007669"/>
    <property type="project" value="UniProtKB-KW"/>
</dbReference>
<sequence length="308" mass="36098">MIRRYFTSSSIRHSLNLEEKQYLNLISTITQQGDLQKGRNGVVYSRIGEVMRFSLKHNTIPLLTTKKVAWKICLKELLWFIKGNTNNKLLKKSNVNIWNGNGTRDFLDSRKLEYLKEDDLGPVYGHQWRFWNAPYNKKLGCLEDYEGKGVDQLQNVINALNHPTEKFSRRIIMSAWNPEQIDEMALPPCHILSQFKISNDNELSCILYQRSGDVGLGIPFNIASYSFLTHLLAKHCNLQAKEFIHFIGDAHIYDDHLPVLQEQIKREPFEFPQLIIENTYDDINKYTLDDFTIENYKYSEKLKMDMRV</sequence>
<dbReference type="GO" id="GO:0006231">
    <property type="term" value="P:dTMP biosynthetic process"/>
    <property type="evidence" value="ECO:0007669"/>
    <property type="project" value="InterPro"/>
</dbReference>
<dbReference type="GO" id="GO:0005739">
    <property type="term" value="C:mitochondrion"/>
    <property type="evidence" value="ECO:0007669"/>
    <property type="project" value="TreeGrafter"/>
</dbReference>
<proteinExistence type="inferred from homology"/>
<evidence type="ECO:0000256" key="2">
    <source>
        <dbReference type="ARBA" id="ARBA00009972"/>
    </source>
</evidence>
<evidence type="ECO:0000256" key="5">
    <source>
        <dbReference type="ARBA" id="ARBA00022679"/>
    </source>
</evidence>
<dbReference type="InterPro" id="IPR036926">
    <property type="entry name" value="Thymidate_synth/dCMP_Mease_sf"/>
</dbReference>
<dbReference type="HAMAP" id="MF_00008">
    <property type="entry name" value="Thymidy_synth_bact"/>
    <property type="match status" value="1"/>
</dbReference>
<dbReference type="PRINTS" id="PR00108">
    <property type="entry name" value="THYMDSNTHASE"/>
</dbReference>
<organism evidence="8">
    <name type="scientific">viral metagenome</name>
    <dbReference type="NCBI Taxonomy" id="1070528"/>
    <lineage>
        <taxon>unclassified sequences</taxon>
        <taxon>metagenomes</taxon>
        <taxon>organismal metagenomes</taxon>
    </lineage>
</organism>
<dbReference type="GO" id="GO:0004799">
    <property type="term" value="F:thymidylate synthase activity"/>
    <property type="evidence" value="ECO:0007669"/>
    <property type="project" value="UniProtKB-EC"/>
</dbReference>
<dbReference type="Pfam" id="PF00303">
    <property type="entry name" value="Thymidylat_synt"/>
    <property type="match status" value="1"/>
</dbReference>
<evidence type="ECO:0000259" key="7">
    <source>
        <dbReference type="Pfam" id="PF00303"/>
    </source>
</evidence>
<evidence type="ECO:0000256" key="1">
    <source>
        <dbReference type="ARBA" id="ARBA00004992"/>
    </source>
</evidence>
<reference evidence="8" key="1">
    <citation type="journal article" date="2020" name="Nature">
        <title>Giant virus diversity and host interactions through global metagenomics.</title>
        <authorList>
            <person name="Schulz F."/>
            <person name="Roux S."/>
            <person name="Paez-Espino D."/>
            <person name="Jungbluth S."/>
            <person name="Walsh D.A."/>
            <person name="Denef V.J."/>
            <person name="McMahon K.D."/>
            <person name="Konstantinidis K.T."/>
            <person name="Eloe-Fadrosh E.A."/>
            <person name="Kyrpides N.C."/>
            <person name="Woyke T."/>
        </authorList>
    </citation>
    <scope>NUCLEOTIDE SEQUENCE</scope>
    <source>
        <strain evidence="8">GVMAG-M-3300020185-33</strain>
    </source>
</reference>
<evidence type="ECO:0000256" key="6">
    <source>
        <dbReference type="ARBA" id="ARBA00022727"/>
    </source>
</evidence>
<feature type="domain" description="Thymidylate synthase/dCMP hydroxymethylase" evidence="7">
    <location>
        <begin position="20"/>
        <end position="308"/>
    </location>
</feature>
<keyword evidence="5" id="KW-0808">Transferase</keyword>
<dbReference type="PANTHER" id="PTHR11548">
    <property type="entry name" value="THYMIDYLATE SYNTHASE 1"/>
    <property type="match status" value="1"/>
</dbReference>
<evidence type="ECO:0000256" key="4">
    <source>
        <dbReference type="ARBA" id="ARBA00022603"/>
    </source>
</evidence>
<dbReference type="AlphaFoldDB" id="A0A6C0C615"/>
<dbReference type="InterPro" id="IPR045097">
    <property type="entry name" value="Thymidate_synth/dCMP_Mease"/>
</dbReference>
<dbReference type="FunFam" id="3.30.572.10:FF:000007">
    <property type="entry name" value="thymidylate synthase isoform X2"/>
    <property type="match status" value="1"/>
</dbReference>
<dbReference type="NCBIfam" id="TIGR03284">
    <property type="entry name" value="thym_sym"/>
    <property type="match status" value="1"/>
</dbReference>
<dbReference type="InterPro" id="IPR000398">
    <property type="entry name" value="Thymidylate_synthase"/>
</dbReference>